<feature type="compositionally biased region" description="Low complexity" evidence="1">
    <location>
        <begin position="432"/>
        <end position="441"/>
    </location>
</feature>
<name>A0A9P9IGD0_9PLEO</name>
<organism evidence="2 3">
    <name type="scientific">Dendryphion nanum</name>
    <dbReference type="NCBI Taxonomy" id="256645"/>
    <lineage>
        <taxon>Eukaryota</taxon>
        <taxon>Fungi</taxon>
        <taxon>Dikarya</taxon>
        <taxon>Ascomycota</taxon>
        <taxon>Pezizomycotina</taxon>
        <taxon>Dothideomycetes</taxon>
        <taxon>Pleosporomycetidae</taxon>
        <taxon>Pleosporales</taxon>
        <taxon>Torulaceae</taxon>
        <taxon>Dendryphion</taxon>
    </lineage>
</organism>
<comment type="caution">
    <text evidence="2">The sequence shown here is derived from an EMBL/GenBank/DDBJ whole genome shotgun (WGS) entry which is preliminary data.</text>
</comment>
<feature type="compositionally biased region" description="Basic and acidic residues" evidence="1">
    <location>
        <begin position="417"/>
        <end position="431"/>
    </location>
</feature>
<evidence type="ECO:0000313" key="3">
    <source>
        <dbReference type="Proteomes" id="UP000700596"/>
    </source>
</evidence>
<evidence type="ECO:0000256" key="1">
    <source>
        <dbReference type="SAM" id="MobiDB-lite"/>
    </source>
</evidence>
<protein>
    <submittedName>
        <fullName evidence="2">Uncharacterized protein</fullName>
    </submittedName>
</protein>
<feature type="compositionally biased region" description="Polar residues" evidence="1">
    <location>
        <begin position="136"/>
        <end position="156"/>
    </location>
</feature>
<dbReference type="AlphaFoldDB" id="A0A9P9IGD0"/>
<feature type="region of interest" description="Disordered" evidence="1">
    <location>
        <begin position="411"/>
        <end position="466"/>
    </location>
</feature>
<feature type="compositionally biased region" description="Polar residues" evidence="1">
    <location>
        <begin position="304"/>
        <end position="318"/>
    </location>
</feature>
<accession>A0A9P9IGD0</accession>
<feature type="compositionally biased region" description="Basic residues" evidence="1">
    <location>
        <begin position="456"/>
        <end position="466"/>
    </location>
</feature>
<feature type="region of interest" description="Disordered" evidence="1">
    <location>
        <begin position="51"/>
        <end position="71"/>
    </location>
</feature>
<feature type="non-terminal residue" evidence="2">
    <location>
        <position position="1"/>
    </location>
</feature>
<feature type="compositionally biased region" description="Polar residues" evidence="1">
    <location>
        <begin position="57"/>
        <end position="68"/>
    </location>
</feature>
<feature type="region of interest" description="Disordered" evidence="1">
    <location>
        <begin position="285"/>
        <end position="338"/>
    </location>
</feature>
<gene>
    <name evidence="2" type="ORF">B0J11DRAFT_438344</name>
</gene>
<dbReference type="Proteomes" id="UP000700596">
    <property type="component" value="Unassembled WGS sequence"/>
</dbReference>
<dbReference type="EMBL" id="JAGMWT010000010">
    <property type="protein sequence ID" value="KAH7120963.1"/>
    <property type="molecule type" value="Genomic_DNA"/>
</dbReference>
<proteinExistence type="predicted"/>
<evidence type="ECO:0000313" key="2">
    <source>
        <dbReference type="EMBL" id="KAH7120963.1"/>
    </source>
</evidence>
<feature type="region of interest" description="Disordered" evidence="1">
    <location>
        <begin position="126"/>
        <end position="167"/>
    </location>
</feature>
<sequence length="466" mass="51967">PSQPCKIGLKDRRKLGRVDSLKLTIPKDLTTLPSRYRSPADEYAHLAGMVAPRRTSPKTPWTGSSNQDYVDDDDAPVTVPLEIEGHLNLFAEKQRQNVLPLEVTPGSSRSSPLMPTVRRIRDRCYTPQPRLHKSRSVATSESSLAHTPDQAASPSIPSAVVTLPTGAQEPTKRFRRWRWGGPWTSVDNTPVESPTHPVDHRFVFPRFIRPKKSKIHSPTADFQEGMAILDQRAPTSFPDQYRETISNMAVPPTFIPPGLQRVPTPPEYDNKVNIQGQLADFFFDIHDGTNPQRQSSKGPRGIWNSDNLLMSQQSALTNSSSSSEDTPPPITPFNAPTLFAAPSTPLSLDNAPANADWFRVQLSPSQRQKSDLWTPEERSKCEWLTPEHLPTSPLCPLHPKYVGPAKGNCVFHRRESRKNSKRDEGKRKGSRESNSSGRSGRLFGEKVHAPKGGFGVKKRLVRLSNI</sequence>
<dbReference type="OrthoDB" id="3648773at2759"/>
<keyword evidence="3" id="KW-1185">Reference proteome</keyword>
<reference evidence="2" key="1">
    <citation type="journal article" date="2021" name="Nat. Commun.">
        <title>Genetic determinants of endophytism in the Arabidopsis root mycobiome.</title>
        <authorList>
            <person name="Mesny F."/>
            <person name="Miyauchi S."/>
            <person name="Thiergart T."/>
            <person name="Pickel B."/>
            <person name="Atanasova L."/>
            <person name="Karlsson M."/>
            <person name="Huettel B."/>
            <person name="Barry K.W."/>
            <person name="Haridas S."/>
            <person name="Chen C."/>
            <person name="Bauer D."/>
            <person name="Andreopoulos W."/>
            <person name="Pangilinan J."/>
            <person name="LaButti K."/>
            <person name="Riley R."/>
            <person name="Lipzen A."/>
            <person name="Clum A."/>
            <person name="Drula E."/>
            <person name="Henrissat B."/>
            <person name="Kohler A."/>
            <person name="Grigoriev I.V."/>
            <person name="Martin F.M."/>
            <person name="Hacquard S."/>
        </authorList>
    </citation>
    <scope>NUCLEOTIDE SEQUENCE</scope>
    <source>
        <strain evidence="2">MPI-CAGE-CH-0243</strain>
    </source>
</reference>